<sequence>MSDSDKASYSKALQLLESASDPPETPFKSKYEARAILESLLKHTQNQLHKALITHHIALSHIHSQDASAGVTLLTSSVVPILKSHAHIHEFALALQHAYNSLAIVNVGWEEVGRALEVLLESERVYLLAKKAGIEPVDVLKESRPDISQEEEGHEGKGWKALEEGYTKTVYFLAQVYGLIQGKDEKSAEYCLLTLKRQLNGYGGAINRLTWSLDCMTLSQFYTERNAFDLGYQCLAAALQMLSSIPIPDGQDVEEVDTLKRSIADLHWIQGKFYLAIVKWIHDRDSDVINDLSTSFKDLMTTPLFPTTTLPQPNPSNSLHRQQPLPPPPPYTSPPPKTSHAATPYFLASQTSFTHATKYYSIANGHVSEYTDIIQDQSRLYKSLAAFHELATPKSALSLHEKRVTILESVAGTLNADKFGMLVKELVVEVANAKESIVDCVQLIPGSERDVNSAVQSAISAYKEVVRVYCGGETVPDEIGDEDDARAVFTAFVRMGVLWGKVSSGSGDVVSRSEDLRVVGLQKSLECYQVVNGYYIKHTAPEDFQDAVDFVRQMIPLLEKSLLALDKNPNT</sequence>
<evidence type="ECO:0000256" key="5">
    <source>
        <dbReference type="ARBA" id="ARBA00023212"/>
    </source>
</evidence>
<feature type="region of interest" description="Disordered" evidence="6">
    <location>
        <begin position="307"/>
        <end position="340"/>
    </location>
</feature>
<accession>A0A1Y2CXU3</accession>
<evidence type="ECO:0000313" key="8">
    <source>
        <dbReference type="Proteomes" id="UP000193642"/>
    </source>
</evidence>
<evidence type="ECO:0000256" key="3">
    <source>
        <dbReference type="ARBA" id="ARBA00016840"/>
    </source>
</evidence>
<keyword evidence="5" id="KW-0206">Cytoskeleton</keyword>
<evidence type="ECO:0000256" key="6">
    <source>
        <dbReference type="SAM" id="MobiDB-lite"/>
    </source>
</evidence>
<comment type="caution">
    <text evidence="7">The sequence shown here is derived from an EMBL/GenBank/DDBJ whole genome shotgun (WGS) entry which is preliminary data.</text>
</comment>
<dbReference type="AlphaFoldDB" id="A0A1Y2CXU3"/>
<dbReference type="PANTHER" id="PTHR46321:SF1">
    <property type="entry name" value="KIF-BINDING PROTEIN"/>
    <property type="match status" value="1"/>
</dbReference>
<reference evidence="7 8" key="1">
    <citation type="submission" date="2016-07" db="EMBL/GenBank/DDBJ databases">
        <title>Pervasive Adenine N6-methylation of Active Genes in Fungi.</title>
        <authorList>
            <consortium name="DOE Joint Genome Institute"/>
            <person name="Mondo S.J."/>
            <person name="Dannebaum R.O."/>
            <person name="Kuo R.C."/>
            <person name="Labutti K."/>
            <person name="Haridas S."/>
            <person name="Kuo A."/>
            <person name="Salamov A."/>
            <person name="Ahrendt S.R."/>
            <person name="Lipzen A."/>
            <person name="Sullivan W."/>
            <person name="Andreopoulos W.B."/>
            <person name="Clum A."/>
            <person name="Lindquist E."/>
            <person name="Daum C."/>
            <person name="Ramamoorthy G.K."/>
            <person name="Gryganskyi A."/>
            <person name="Culley D."/>
            <person name="Magnuson J.K."/>
            <person name="James T.Y."/>
            <person name="O'Malley M.A."/>
            <person name="Stajich J.E."/>
            <person name="Spatafora J.W."/>
            <person name="Visel A."/>
            <person name="Grigoriev I.V."/>
        </authorList>
    </citation>
    <scope>NUCLEOTIDE SEQUENCE [LARGE SCALE GENOMIC DNA]</scope>
    <source>
        <strain evidence="7 8">JEL800</strain>
    </source>
</reference>
<evidence type="ECO:0000256" key="1">
    <source>
        <dbReference type="ARBA" id="ARBA00004245"/>
    </source>
</evidence>
<dbReference type="InterPro" id="IPR022083">
    <property type="entry name" value="KBP"/>
</dbReference>
<keyword evidence="8" id="KW-1185">Reference proteome</keyword>
<dbReference type="STRING" id="329046.A0A1Y2CXU3"/>
<name>A0A1Y2CXU3_9FUNG</name>
<keyword evidence="4" id="KW-0963">Cytoplasm</keyword>
<feature type="compositionally biased region" description="Pro residues" evidence="6">
    <location>
        <begin position="324"/>
        <end position="337"/>
    </location>
</feature>
<comment type="similarity">
    <text evidence="2">Belongs to the KIF-binding protein family.</text>
</comment>
<dbReference type="PANTHER" id="PTHR46321">
    <property type="entry name" value="KIF1-BINDING PROTEIN"/>
    <property type="match status" value="1"/>
</dbReference>
<organism evidence="7 8">
    <name type="scientific">Rhizoclosmatium globosum</name>
    <dbReference type="NCBI Taxonomy" id="329046"/>
    <lineage>
        <taxon>Eukaryota</taxon>
        <taxon>Fungi</taxon>
        <taxon>Fungi incertae sedis</taxon>
        <taxon>Chytridiomycota</taxon>
        <taxon>Chytridiomycota incertae sedis</taxon>
        <taxon>Chytridiomycetes</taxon>
        <taxon>Chytridiales</taxon>
        <taxon>Chytriomycetaceae</taxon>
        <taxon>Rhizoclosmatium</taxon>
    </lineage>
</organism>
<gene>
    <name evidence="7" type="ORF">BCR33DRAFT_712671</name>
</gene>
<evidence type="ECO:0000313" key="7">
    <source>
        <dbReference type="EMBL" id="ORY51654.1"/>
    </source>
</evidence>
<protein>
    <recommendedName>
        <fullName evidence="3">KIF-binding protein</fullName>
    </recommendedName>
</protein>
<dbReference type="Proteomes" id="UP000193642">
    <property type="component" value="Unassembled WGS sequence"/>
</dbReference>
<dbReference type="GO" id="GO:0005856">
    <property type="term" value="C:cytoskeleton"/>
    <property type="evidence" value="ECO:0007669"/>
    <property type="project" value="UniProtKB-SubCell"/>
</dbReference>
<comment type="subcellular location">
    <subcellularLocation>
        <location evidence="1">Cytoplasm</location>
        <location evidence="1">Cytoskeleton</location>
    </subcellularLocation>
</comment>
<proteinExistence type="inferred from homology"/>
<evidence type="ECO:0000256" key="4">
    <source>
        <dbReference type="ARBA" id="ARBA00022490"/>
    </source>
</evidence>
<dbReference type="Pfam" id="PF12309">
    <property type="entry name" value="KBP_C"/>
    <property type="match status" value="1"/>
</dbReference>
<evidence type="ECO:0000256" key="2">
    <source>
        <dbReference type="ARBA" id="ARBA00010305"/>
    </source>
</evidence>
<dbReference type="EMBL" id="MCGO01000005">
    <property type="protein sequence ID" value="ORY51654.1"/>
    <property type="molecule type" value="Genomic_DNA"/>
</dbReference>
<dbReference type="OrthoDB" id="409897at2759"/>